<dbReference type="SMART" id="SM00369">
    <property type="entry name" value="LRR_TYP"/>
    <property type="match status" value="10"/>
</dbReference>
<dbReference type="PROSITE" id="PS00107">
    <property type="entry name" value="PROTEIN_KINASE_ATP"/>
    <property type="match status" value="1"/>
</dbReference>
<organism evidence="25 26">
    <name type="scientific">Iris pallida</name>
    <name type="common">Sweet iris</name>
    <dbReference type="NCBI Taxonomy" id="29817"/>
    <lineage>
        <taxon>Eukaryota</taxon>
        <taxon>Viridiplantae</taxon>
        <taxon>Streptophyta</taxon>
        <taxon>Embryophyta</taxon>
        <taxon>Tracheophyta</taxon>
        <taxon>Spermatophyta</taxon>
        <taxon>Magnoliopsida</taxon>
        <taxon>Liliopsida</taxon>
        <taxon>Asparagales</taxon>
        <taxon>Iridaceae</taxon>
        <taxon>Iridoideae</taxon>
        <taxon>Irideae</taxon>
        <taxon>Iris</taxon>
    </lineage>
</organism>
<dbReference type="InterPro" id="IPR001611">
    <property type="entry name" value="Leu-rich_rpt"/>
</dbReference>
<keyword evidence="7" id="KW-0433">Leucine-rich repeat</keyword>
<evidence type="ECO:0000256" key="2">
    <source>
        <dbReference type="ARBA" id="ARBA00008684"/>
    </source>
</evidence>
<dbReference type="InterPro" id="IPR008271">
    <property type="entry name" value="Ser/Thr_kinase_AS"/>
</dbReference>
<dbReference type="PROSITE" id="PS00108">
    <property type="entry name" value="PROTEIN_KINASE_ST"/>
    <property type="match status" value="1"/>
</dbReference>
<evidence type="ECO:0000256" key="19">
    <source>
        <dbReference type="ARBA" id="ARBA00047899"/>
    </source>
</evidence>
<dbReference type="EMBL" id="JANAVB010004800">
    <property type="protein sequence ID" value="KAJ6847864.1"/>
    <property type="molecule type" value="Genomic_DNA"/>
</dbReference>
<accession>A0AAX6I524</accession>
<dbReference type="AlphaFoldDB" id="A0AAX6I524"/>
<keyword evidence="4" id="KW-1003">Cell membrane</keyword>
<evidence type="ECO:0000256" key="6">
    <source>
        <dbReference type="ARBA" id="ARBA00022553"/>
    </source>
</evidence>
<evidence type="ECO:0000313" key="26">
    <source>
        <dbReference type="Proteomes" id="UP001140949"/>
    </source>
</evidence>
<feature type="signal peptide" evidence="23">
    <location>
        <begin position="1"/>
        <end position="25"/>
    </location>
</feature>
<evidence type="ECO:0000256" key="22">
    <source>
        <dbReference type="SAM" id="Phobius"/>
    </source>
</evidence>
<evidence type="ECO:0000256" key="10">
    <source>
        <dbReference type="ARBA" id="ARBA00022729"/>
    </source>
</evidence>
<feature type="chain" id="PRO_5043847865" description="non-specific serine/threonine protein kinase" evidence="23">
    <location>
        <begin position="26"/>
        <end position="991"/>
    </location>
</feature>
<keyword evidence="5" id="KW-0723">Serine/threonine-protein kinase</keyword>
<feature type="binding site" evidence="21">
    <location>
        <position position="696"/>
    </location>
    <ligand>
        <name>ATP</name>
        <dbReference type="ChEBI" id="CHEBI:30616"/>
    </ligand>
</feature>
<comment type="similarity">
    <text evidence="2">Belongs to the protein kinase superfamily. Ser/Thr protein kinase family.</text>
</comment>
<keyword evidence="6" id="KW-0597">Phosphoprotein</keyword>
<keyword evidence="10 23" id="KW-0732">Signal</keyword>
<protein>
    <recommendedName>
        <fullName evidence="3">non-specific serine/threonine protein kinase</fullName>
        <ecNumber evidence="3">2.7.11.1</ecNumber>
    </recommendedName>
</protein>
<evidence type="ECO:0000256" key="13">
    <source>
        <dbReference type="ARBA" id="ARBA00022777"/>
    </source>
</evidence>
<evidence type="ECO:0000313" key="25">
    <source>
        <dbReference type="EMBL" id="KAJ6847864.1"/>
    </source>
</evidence>
<gene>
    <name evidence="25" type="ORF">M6B38_115420</name>
</gene>
<comment type="catalytic activity">
    <reaction evidence="19">
        <text>L-threonyl-[protein] + ATP = O-phospho-L-threonyl-[protein] + ADP + H(+)</text>
        <dbReference type="Rhea" id="RHEA:46608"/>
        <dbReference type="Rhea" id="RHEA-COMP:11060"/>
        <dbReference type="Rhea" id="RHEA-COMP:11605"/>
        <dbReference type="ChEBI" id="CHEBI:15378"/>
        <dbReference type="ChEBI" id="CHEBI:30013"/>
        <dbReference type="ChEBI" id="CHEBI:30616"/>
        <dbReference type="ChEBI" id="CHEBI:61977"/>
        <dbReference type="ChEBI" id="CHEBI:456216"/>
        <dbReference type="EC" id="2.7.11.1"/>
    </reaction>
</comment>
<dbReference type="InterPro" id="IPR032675">
    <property type="entry name" value="LRR_dom_sf"/>
</dbReference>
<dbReference type="FunFam" id="3.80.10.10:FF:000095">
    <property type="entry name" value="LRR receptor-like serine/threonine-protein kinase GSO1"/>
    <property type="match status" value="2"/>
</dbReference>
<evidence type="ECO:0000256" key="1">
    <source>
        <dbReference type="ARBA" id="ARBA00004162"/>
    </source>
</evidence>
<dbReference type="CDD" id="cd14066">
    <property type="entry name" value="STKc_IRAK"/>
    <property type="match status" value="1"/>
</dbReference>
<keyword evidence="12 21" id="KW-0547">Nucleotide-binding</keyword>
<dbReference type="GO" id="GO:0005524">
    <property type="term" value="F:ATP binding"/>
    <property type="evidence" value="ECO:0007669"/>
    <property type="project" value="UniProtKB-UniRule"/>
</dbReference>
<dbReference type="EC" id="2.7.11.1" evidence="3"/>
<dbReference type="PROSITE" id="PS50011">
    <property type="entry name" value="PROTEIN_KINASE_DOM"/>
    <property type="match status" value="1"/>
</dbReference>
<feature type="transmembrane region" description="Helical" evidence="22">
    <location>
        <begin position="605"/>
        <end position="629"/>
    </location>
</feature>
<dbReference type="InterPro" id="IPR011009">
    <property type="entry name" value="Kinase-like_dom_sf"/>
</dbReference>
<sequence>MKIRSFPFVLTQLLLLLLLPSLVLPSHSNDGISIDRQALLAFKKAIVADEENAALGNWNKTVPLCEWNGVTCDTKSERVVELDLKSKYLQGTISPFLSNLSFLQLLELSDNSLQGAIPAELGALSNLGLLGVEGNELQHVIPSSFGMLSQLRYIDLSNNRLHGDLLISLFDNCTQLSYVDLSNNWFTGFIPPEIGNRLPNLEHLLLYLNQLGGTIPDSLSNSTQMVEIDLENNFFSGKLPSNILNHMPSLRILHLSYNKFSSDDFNSNLEPFFSSIANLTHLEELELAGNNLGGELPSKLGHFKVNLTQIYLQDNFIYGVIPSIISNLSNLMTLNLSNNHLNGTIPLELILLPNLQRLWLSNNLLCGEVPSPPYVLKNLGLVDLSRNNLSGAIPDSLGNLTNLRRLILYGNFLSGSIPSSLGTLNLELLDLSHNRLTGKIPSEVAGLSTMEMYFNLSNNMLEGTIPTELSNMDKVREVDLSCNNLVGAIPPNLGGCVDIELINLSRNRLEGPVPWSLGNLFSLQYLDLSSNFLSGDIPSSLQKCTGLKQLILSYNNFSGPLPEGGIFDSLTFESVQGNHFCGSLSGIPTCKYITRRTMHSKKSTAILVSVVFVLGFLSTILIALGYRYFVRAKLFRSISGFSSNSVVAISANYPRITYRELAEATGGFDSSRLIGSGSFGQVYRGLMNDGSEVAVKVLQLQSGNSTRSFNRECQVLKRIRHRNLMHIITACSLPDFKALVLPFMANGSLENHLHPQGRQSSSMRLSLIGRVNICSDVAEGMAYLHHHSPVQVIHCDLKPSNILLNEDMTALVSDFGISRLVMTVDERKMMAESTDNSIANLLCGSVGYVAPEYGYGRSASVKGDVYSFGILVLEMITRKRPTDDMFSGGQSLRRWVSSHYRDQLDKVIDISVMNELSIQCSEIRGMWEVALLELLEIGLRCTQYNPSTRPTMLDAADDLNRLKRYLAGDATATFTSSLGMSSSTFMAGDSF</sequence>
<dbReference type="Pfam" id="PF08263">
    <property type="entry name" value="LRRNT_2"/>
    <property type="match status" value="1"/>
</dbReference>
<keyword evidence="26" id="KW-1185">Reference proteome</keyword>
<evidence type="ECO:0000256" key="16">
    <source>
        <dbReference type="ARBA" id="ARBA00023136"/>
    </source>
</evidence>
<evidence type="ECO:0000256" key="18">
    <source>
        <dbReference type="ARBA" id="ARBA00023180"/>
    </source>
</evidence>
<evidence type="ECO:0000256" key="20">
    <source>
        <dbReference type="ARBA" id="ARBA00048679"/>
    </source>
</evidence>
<dbReference type="InterPro" id="IPR017441">
    <property type="entry name" value="Protein_kinase_ATP_BS"/>
</dbReference>
<dbReference type="SMART" id="SM00220">
    <property type="entry name" value="S_TKc"/>
    <property type="match status" value="1"/>
</dbReference>
<evidence type="ECO:0000256" key="21">
    <source>
        <dbReference type="PROSITE-ProRule" id="PRU10141"/>
    </source>
</evidence>
<dbReference type="SMART" id="SM00365">
    <property type="entry name" value="LRR_SD22"/>
    <property type="match status" value="5"/>
</dbReference>
<keyword evidence="17 25" id="KW-0675">Receptor</keyword>
<evidence type="ECO:0000256" key="14">
    <source>
        <dbReference type="ARBA" id="ARBA00022840"/>
    </source>
</evidence>
<dbReference type="PANTHER" id="PTHR48053">
    <property type="entry name" value="LEUCINE RICH REPEAT FAMILY PROTEIN, EXPRESSED"/>
    <property type="match status" value="1"/>
</dbReference>
<keyword evidence="9 22" id="KW-0812">Transmembrane</keyword>
<evidence type="ECO:0000256" key="12">
    <source>
        <dbReference type="ARBA" id="ARBA00022741"/>
    </source>
</evidence>
<keyword evidence="14 21" id="KW-0067">ATP-binding</keyword>
<evidence type="ECO:0000256" key="17">
    <source>
        <dbReference type="ARBA" id="ARBA00023170"/>
    </source>
</evidence>
<evidence type="ECO:0000259" key="24">
    <source>
        <dbReference type="PROSITE" id="PS50011"/>
    </source>
</evidence>
<evidence type="ECO:0000256" key="11">
    <source>
        <dbReference type="ARBA" id="ARBA00022737"/>
    </source>
</evidence>
<dbReference type="GO" id="GO:0005886">
    <property type="term" value="C:plasma membrane"/>
    <property type="evidence" value="ECO:0007669"/>
    <property type="project" value="UniProtKB-SubCell"/>
</dbReference>
<dbReference type="SUPFAM" id="SSF52058">
    <property type="entry name" value="L domain-like"/>
    <property type="match status" value="2"/>
</dbReference>
<dbReference type="Gene3D" id="3.30.200.20">
    <property type="entry name" value="Phosphorylase Kinase, domain 1"/>
    <property type="match status" value="1"/>
</dbReference>
<dbReference type="InterPro" id="IPR000719">
    <property type="entry name" value="Prot_kinase_dom"/>
</dbReference>
<keyword evidence="11" id="KW-0677">Repeat</keyword>
<keyword evidence="15 22" id="KW-1133">Transmembrane helix</keyword>
<dbReference type="InterPro" id="IPR013210">
    <property type="entry name" value="LRR_N_plant-typ"/>
</dbReference>
<evidence type="ECO:0000256" key="9">
    <source>
        <dbReference type="ARBA" id="ARBA00022692"/>
    </source>
</evidence>
<dbReference type="InterPro" id="IPR003591">
    <property type="entry name" value="Leu-rich_rpt_typical-subtyp"/>
</dbReference>
<comment type="subcellular location">
    <subcellularLocation>
        <location evidence="1">Cell membrane</location>
        <topology evidence="1">Single-pass membrane protein</topology>
    </subcellularLocation>
</comment>
<keyword evidence="16 22" id="KW-0472">Membrane</keyword>
<comment type="catalytic activity">
    <reaction evidence="20">
        <text>L-seryl-[protein] + ATP = O-phospho-L-seryl-[protein] + ADP + H(+)</text>
        <dbReference type="Rhea" id="RHEA:17989"/>
        <dbReference type="Rhea" id="RHEA-COMP:9863"/>
        <dbReference type="Rhea" id="RHEA-COMP:11604"/>
        <dbReference type="ChEBI" id="CHEBI:15378"/>
        <dbReference type="ChEBI" id="CHEBI:29999"/>
        <dbReference type="ChEBI" id="CHEBI:30616"/>
        <dbReference type="ChEBI" id="CHEBI:83421"/>
        <dbReference type="ChEBI" id="CHEBI:456216"/>
        <dbReference type="EC" id="2.7.11.1"/>
    </reaction>
</comment>
<feature type="domain" description="Protein kinase" evidence="24">
    <location>
        <begin position="668"/>
        <end position="966"/>
    </location>
</feature>
<dbReference type="PRINTS" id="PR00019">
    <property type="entry name" value="LEURICHRPT"/>
</dbReference>
<evidence type="ECO:0000256" key="15">
    <source>
        <dbReference type="ARBA" id="ARBA00022989"/>
    </source>
</evidence>
<dbReference type="PROSITE" id="PS51450">
    <property type="entry name" value="LRR"/>
    <property type="match status" value="1"/>
</dbReference>
<dbReference type="Pfam" id="PF00560">
    <property type="entry name" value="LRR_1"/>
    <property type="match status" value="9"/>
</dbReference>
<dbReference type="GO" id="GO:0004674">
    <property type="term" value="F:protein serine/threonine kinase activity"/>
    <property type="evidence" value="ECO:0007669"/>
    <property type="project" value="UniProtKB-KW"/>
</dbReference>
<reference evidence="25" key="2">
    <citation type="submission" date="2023-04" db="EMBL/GenBank/DDBJ databases">
        <authorList>
            <person name="Bruccoleri R.E."/>
            <person name="Oakeley E.J."/>
            <person name="Faust A.-M."/>
            <person name="Dessus-Babus S."/>
            <person name="Altorfer M."/>
            <person name="Burckhardt D."/>
            <person name="Oertli M."/>
            <person name="Naumann U."/>
            <person name="Petersen F."/>
            <person name="Wong J."/>
        </authorList>
    </citation>
    <scope>NUCLEOTIDE SEQUENCE</scope>
    <source>
        <strain evidence="25">GSM-AAB239-AS_SAM_17_03QT</strain>
        <tissue evidence="25">Leaf</tissue>
    </source>
</reference>
<dbReference type="Gene3D" id="3.80.10.10">
    <property type="entry name" value="Ribonuclease Inhibitor"/>
    <property type="match status" value="3"/>
</dbReference>
<dbReference type="Pfam" id="PF00069">
    <property type="entry name" value="Pkinase"/>
    <property type="match status" value="1"/>
</dbReference>
<evidence type="ECO:0000256" key="5">
    <source>
        <dbReference type="ARBA" id="ARBA00022527"/>
    </source>
</evidence>
<dbReference type="InterPro" id="IPR051716">
    <property type="entry name" value="Plant_RL_S/T_kinase"/>
</dbReference>
<keyword evidence="18" id="KW-0325">Glycoprotein</keyword>
<keyword evidence="8" id="KW-0808">Transferase</keyword>
<dbReference type="Gene3D" id="1.10.510.10">
    <property type="entry name" value="Transferase(Phosphotransferase) domain 1"/>
    <property type="match status" value="1"/>
</dbReference>
<evidence type="ECO:0000256" key="23">
    <source>
        <dbReference type="SAM" id="SignalP"/>
    </source>
</evidence>
<evidence type="ECO:0000256" key="8">
    <source>
        <dbReference type="ARBA" id="ARBA00022679"/>
    </source>
</evidence>
<evidence type="ECO:0000256" key="4">
    <source>
        <dbReference type="ARBA" id="ARBA00022475"/>
    </source>
</evidence>
<comment type="caution">
    <text evidence="25">The sequence shown here is derived from an EMBL/GenBank/DDBJ whole genome shotgun (WGS) entry which is preliminary data.</text>
</comment>
<name>A0AAX6I524_IRIPA</name>
<dbReference type="SUPFAM" id="SSF56112">
    <property type="entry name" value="Protein kinase-like (PK-like)"/>
    <property type="match status" value="1"/>
</dbReference>
<evidence type="ECO:0000256" key="3">
    <source>
        <dbReference type="ARBA" id="ARBA00012513"/>
    </source>
</evidence>
<dbReference type="FunFam" id="1.10.510.10:FF:000358">
    <property type="entry name" value="Putative leucine-rich repeat receptor-like serine/threonine-protein kinase"/>
    <property type="match status" value="1"/>
</dbReference>
<keyword evidence="13 25" id="KW-0418">Kinase</keyword>
<dbReference type="PANTHER" id="PTHR48053:SF151">
    <property type="entry name" value="OS02G0216000 PROTEIN"/>
    <property type="match status" value="1"/>
</dbReference>
<dbReference type="Pfam" id="PF13855">
    <property type="entry name" value="LRR_8"/>
    <property type="match status" value="1"/>
</dbReference>
<dbReference type="Proteomes" id="UP001140949">
    <property type="component" value="Unassembled WGS sequence"/>
</dbReference>
<evidence type="ECO:0000256" key="7">
    <source>
        <dbReference type="ARBA" id="ARBA00022614"/>
    </source>
</evidence>
<reference evidence="25" key="1">
    <citation type="journal article" date="2023" name="GigaByte">
        <title>Genome assembly of the bearded iris, Iris pallida Lam.</title>
        <authorList>
            <person name="Bruccoleri R.E."/>
            <person name="Oakeley E.J."/>
            <person name="Faust A.M.E."/>
            <person name="Altorfer M."/>
            <person name="Dessus-Babus S."/>
            <person name="Burckhardt D."/>
            <person name="Oertli M."/>
            <person name="Naumann U."/>
            <person name="Petersen F."/>
            <person name="Wong J."/>
        </authorList>
    </citation>
    <scope>NUCLEOTIDE SEQUENCE</scope>
    <source>
        <strain evidence="25">GSM-AAB239-AS_SAM_17_03QT</strain>
    </source>
</reference>
<proteinExistence type="inferred from homology"/>
<dbReference type="FunFam" id="3.30.200.20:FF:000543">
    <property type="entry name" value="Putative leucine-rich repeat receptor-like serine/threonine-protein kinase"/>
    <property type="match status" value="1"/>
</dbReference>